<evidence type="ECO:0000256" key="2">
    <source>
        <dbReference type="ARBA" id="ARBA00022475"/>
    </source>
</evidence>
<dbReference type="PANTHER" id="PTHR43124:SF3">
    <property type="entry name" value="CHLORAMPHENICOL EFFLUX PUMP RV0191"/>
    <property type="match status" value="1"/>
</dbReference>
<evidence type="ECO:0000256" key="1">
    <source>
        <dbReference type="ARBA" id="ARBA00004651"/>
    </source>
</evidence>
<keyword evidence="3 6" id="KW-0812">Transmembrane</keyword>
<feature type="transmembrane region" description="Helical" evidence="6">
    <location>
        <begin position="347"/>
        <end position="366"/>
    </location>
</feature>
<keyword evidence="2" id="KW-1003">Cell membrane</keyword>
<dbReference type="Pfam" id="PF07690">
    <property type="entry name" value="MFS_1"/>
    <property type="match status" value="1"/>
</dbReference>
<evidence type="ECO:0000313" key="8">
    <source>
        <dbReference type="EMBL" id="MBE6504257.1"/>
    </source>
</evidence>
<feature type="transmembrane region" description="Helical" evidence="6">
    <location>
        <begin position="37"/>
        <end position="58"/>
    </location>
</feature>
<evidence type="ECO:0000256" key="6">
    <source>
        <dbReference type="SAM" id="Phobius"/>
    </source>
</evidence>
<feature type="domain" description="Major facilitator superfamily (MFS) profile" evidence="7">
    <location>
        <begin position="1"/>
        <end position="369"/>
    </location>
</feature>
<accession>A0A8T3V938</accession>
<feature type="transmembrane region" description="Helical" evidence="6">
    <location>
        <begin position="228"/>
        <end position="254"/>
    </location>
</feature>
<feature type="transmembrane region" description="Helical" evidence="6">
    <location>
        <begin position="155"/>
        <end position="173"/>
    </location>
</feature>
<keyword evidence="4 6" id="KW-1133">Transmembrane helix</keyword>
<dbReference type="InterPro" id="IPR011701">
    <property type="entry name" value="MFS"/>
</dbReference>
<dbReference type="InterPro" id="IPR036259">
    <property type="entry name" value="MFS_trans_sf"/>
</dbReference>
<feature type="transmembrane region" description="Helical" evidence="6">
    <location>
        <begin position="194"/>
        <end position="216"/>
    </location>
</feature>
<dbReference type="PANTHER" id="PTHR43124">
    <property type="entry name" value="PURINE EFFLUX PUMP PBUE"/>
    <property type="match status" value="1"/>
</dbReference>
<dbReference type="EMBL" id="SUTE01000002">
    <property type="protein sequence ID" value="MBE6504257.1"/>
    <property type="molecule type" value="Genomic_DNA"/>
</dbReference>
<keyword evidence="5 6" id="KW-0472">Membrane</keyword>
<dbReference type="InterPro" id="IPR050189">
    <property type="entry name" value="MFS_Efflux_Transporters"/>
</dbReference>
<dbReference type="Gene3D" id="1.20.1250.20">
    <property type="entry name" value="MFS general substrate transporter like domains"/>
    <property type="match status" value="2"/>
</dbReference>
<comment type="subcellular location">
    <subcellularLocation>
        <location evidence="1">Cell membrane</location>
        <topology evidence="1">Multi-pass membrane protein</topology>
    </subcellularLocation>
</comment>
<sequence length="375" mass="41752">MVKKTVWSLSVVCFAMSTLLSLVGLISVIQLYFNVSIYYASLYASIFAGALGFSSLITPALFSRFEKKKLIMVILIITALCNFIQFFISNYYIALVFRVIPAILYPIVVSSALTIVGKISPNDTNKVVLGISAGSIVGLSVTSFLGLSYGFQIAMLWYCLIDLISLALTFLFIPKFEGNKEPVVLQISHAKSKLFLISILYVFCMVVGISITYNYIPTYLNQVTHMDAQMLFITLLMMGLLSMVGTTLFGYLINKNGNRTVLFYPIGFTLIMFLVGSFAQLPFHEFCILMVFAIFDGSAYTVAQYWVTSSVRGAPEFANGIFLLMTNLGIFLGTMLGGVIIDVIDILYIFYGSMIFMLLAIPFVLIRIKYYPKAH</sequence>
<dbReference type="RefSeq" id="WP_303735891.1">
    <property type="nucleotide sequence ID" value="NZ_SUTE01000002.1"/>
</dbReference>
<comment type="caution">
    <text evidence="8">The sequence shown here is derived from an EMBL/GenBank/DDBJ whole genome shotgun (WGS) entry which is preliminary data.</text>
</comment>
<evidence type="ECO:0000313" key="9">
    <source>
        <dbReference type="Proteomes" id="UP000762703"/>
    </source>
</evidence>
<feature type="transmembrane region" description="Helical" evidence="6">
    <location>
        <begin position="288"/>
        <end position="308"/>
    </location>
</feature>
<dbReference type="GO" id="GO:0022857">
    <property type="term" value="F:transmembrane transporter activity"/>
    <property type="evidence" value="ECO:0007669"/>
    <property type="project" value="InterPro"/>
</dbReference>
<dbReference type="AlphaFoldDB" id="A0A8T3V938"/>
<feature type="transmembrane region" description="Helical" evidence="6">
    <location>
        <begin position="320"/>
        <end position="341"/>
    </location>
</feature>
<dbReference type="InterPro" id="IPR020846">
    <property type="entry name" value="MFS_dom"/>
</dbReference>
<evidence type="ECO:0000259" key="7">
    <source>
        <dbReference type="PROSITE" id="PS50850"/>
    </source>
</evidence>
<gene>
    <name evidence="8" type="ORF">E7Z73_00735</name>
</gene>
<protein>
    <submittedName>
        <fullName evidence="8">MFS transporter</fullName>
    </submittedName>
</protein>
<dbReference type="PROSITE" id="PS50850">
    <property type="entry name" value="MFS"/>
    <property type="match status" value="1"/>
</dbReference>
<dbReference type="Proteomes" id="UP000762703">
    <property type="component" value="Unassembled WGS sequence"/>
</dbReference>
<organism evidence="8 9">
    <name type="scientific">Methanobrevibacter millerae</name>
    <dbReference type="NCBI Taxonomy" id="230361"/>
    <lineage>
        <taxon>Archaea</taxon>
        <taxon>Methanobacteriati</taxon>
        <taxon>Methanobacteriota</taxon>
        <taxon>Methanomada group</taxon>
        <taxon>Methanobacteria</taxon>
        <taxon>Methanobacteriales</taxon>
        <taxon>Methanobacteriaceae</taxon>
        <taxon>Methanobrevibacter</taxon>
    </lineage>
</organism>
<feature type="transmembrane region" description="Helical" evidence="6">
    <location>
        <begin position="261"/>
        <end position="282"/>
    </location>
</feature>
<evidence type="ECO:0000256" key="4">
    <source>
        <dbReference type="ARBA" id="ARBA00022989"/>
    </source>
</evidence>
<feature type="transmembrane region" description="Helical" evidence="6">
    <location>
        <begin position="7"/>
        <end position="31"/>
    </location>
</feature>
<evidence type="ECO:0000256" key="5">
    <source>
        <dbReference type="ARBA" id="ARBA00023136"/>
    </source>
</evidence>
<dbReference type="CDD" id="cd17324">
    <property type="entry name" value="MFS_NepI_like"/>
    <property type="match status" value="1"/>
</dbReference>
<dbReference type="SUPFAM" id="SSF103473">
    <property type="entry name" value="MFS general substrate transporter"/>
    <property type="match status" value="1"/>
</dbReference>
<name>A0A8T3V938_9EURY</name>
<evidence type="ECO:0000256" key="3">
    <source>
        <dbReference type="ARBA" id="ARBA00022692"/>
    </source>
</evidence>
<proteinExistence type="predicted"/>
<feature type="transmembrane region" description="Helical" evidence="6">
    <location>
        <begin position="94"/>
        <end position="115"/>
    </location>
</feature>
<reference evidence="8" key="1">
    <citation type="submission" date="2019-04" db="EMBL/GenBank/DDBJ databases">
        <title>Evolution of Biomass-Degrading Anaerobic Consortia Revealed by Metagenomics.</title>
        <authorList>
            <person name="Peng X."/>
        </authorList>
    </citation>
    <scope>NUCLEOTIDE SEQUENCE</scope>
    <source>
        <strain evidence="8">SIG12</strain>
    </source>
</reference>
<dbReference type="GO" id="GO:0005886">
    <property type="term" value="C:plasma membrane"/>
    <property type="evidence" value="ECO:0007669"/>
    <property type="project" value="UniProtKB-SubCell"/>
</dbReference>
<feature type="transmembrane region" description="Helical" evidence="6">
    <location>
        <begin position="70"/>
        <end position="88"/>
    </location>
</feature>
<feature type="transmembrane region" description="Helical" evidence="6">
    <location>
        <begin position="127"/>
        <end position="149"/>
    </location>
</feature>